<dbReference type="PANTHER" id="PTHR48081:SF8">
    <property type="entry name" value="ALPHA_BETA HYDROLASE FOLD-3 DOMAIN-CONTAINING PROTEIN-RELATED"/>
    <property type="match status" value="1"/>
</dbReference>
<protein>
    <submittedName>
        <fullName evidence="3">Alpha/beta hydrolase</fullName>
    </submittedName>
</protein>
<gene>
    <name evidence="3" type="ORF">GCM10009765_75730</name>
</gene>
<dbReference type="EMBL" id="BAAANY010000040">
    <property type="protein sequence ID" value="GAA1715811.1"/>
    <property type="molecule type" value="Genomic_DNA"/>
</dbReference>
<evidence type="ECO:0000313" key="4">
    <source>
        <dbReference type="Proteomes" id="UP001500618"/>
    </source>
</evidence>
<reference evidence="3 4" key="1">
    <citation type="journal article" date="2019" name="Int. J. Syst. Evol. Microbiol.">
        <title>The Global Catalogue of Microorganisms (GCM) 10K type strain sequencing project: providing services to taxonomists for standard genome sequencing and annotation.</title>
        <authorList>
            <consortium name="The Broad Institute Genomics Platform"/>
            <consortium name="The Broad Institute Genome Sequencing Center for Infectious Disease"/>
            <person name="Wu L."/>
            <person name="Ma J."/>
        </authorList>
    </citation>
    <scope>NUCLEOTIDE SEQUENCE [LARGE SCALE GENOMIC DNA]</scope>
    <source>
        <strain evidence="3 4">JCM 14718</strain>
    </source>
</reference>
<dbReference type="InterPro" id="IPR050300">
    <property type="entry name" value="GDXG_lipolytic_enzyme"/>
</dbReference>
<sequence length="284" mass="30186">MTLVLRASKARAARRFARTGGPGPVAAPAEPPASLMKACVVTKRDFEGLPAYEIVPKNAPKPTKTLLYLHGGGYVSPILTAHWWLVHRLAVANGIRVLVPFYQLAPKGTHRDAFPRLLRYYEKALTSAESVIIGGDSAGGGLALALAAQIREAGLTSPARLLLFAPWLDVTMKNPDIGDLANTDPMLTLPRLIEAGRLWAGDDSPDLPSVSPINEDLAGLPPIEVFVGTNDMLVADCRKLATKAGTPVVVHEYPGAFHVFIAVVLLPESRRALAEVSAVIASAG</sequence>
<keyword evidence="4" id="KW-1185">Reference proteome</keyword>
<organism evidence="3 4">
    <name type="scientific">Fodinicola feengrottensis</name>
    <dbReference type="NCBI Taxonomy" id="435914"/>
    <lineage>
        <taxon>Bacteria</taxon>
        <taxon>Bacillati</taxon>
        <taxon>Actinomycetota</taxon>
        <taxon>Actinomycetes</taxon>
        <taxon>Mycobacteriales</taxon>
        <taxon>Fodinicola</taxon>
    </lineage>
</organism>
<keyword evidence="1 3" id="KW-0378">Hydrolase</keyword>
<evidence type="ECO:0000313" key="3">
    <source>
        <dbReference type="EMBL" id="GAA1715811.1"/>
    </source>
</evidence>
<proteinExistence type="predicted"/>
<evidence type="ECO:0000259" key="2">
    <source>
        <dbReference type="Pfam" id="PF07859"/>
    </source>
</evidence>
<accession>A0ABN2J110</accession>
<dbReference type="SUPFAM" id="SSF53474">
    <property type="entry name" value="alpha/beta-Hydrolases"/>
    <property type="match status" value="1"/>
</dbReference>
<feature type="domain" description="Alpha/beta hydrolase fold-3" evidence="2">
    <location>
        <begin position="66"/>
        <end position="261"/>
    </location>
</feature>
<name>A0ABN2J110_9ACTN</name>
<dbReference type="Proteomes" id="UP001500618">
    <property type="component" value="Unassembled WGS sequence"/>
</dbReference>
<dbReference type="InterPro" id="IPR013094">
    <property type="entry name" value="AB_hydrolase_3"/>
</dbReference>
<evidence type="ECO:0000256" key="1">
    <source>
        <dbReference type="ARBA" id="ARBA00022801"/>
    </source>
</evidence>
<comment type="caution">
    <text evidence="3">The sequence shown here is derived from an EMBL/GenBank/DDBJ whole genome shotgun (WGS) entry which is preliminary data.</text>
</comment>
<dbReference type="PANTHER" id="PTHR48081">
    <property type="entry name" value="AB HYDROLASE SUPERFAMILY PROTEIN C4A8.06C"/>
    <property type="match status" value="1"/>
</dbReference>
<dbReference type="Gene3D" id="3.40.50.1820">
    <property type="entry name" value="alpha/beta hydrolase"/>
    <property type="match status" value="1"/>
</dbReference>
<dbReference type="InterPro" id="IPR029058">
    <property type="entry name" value="AB_hydrolase_fold"/>
</dbReference>
<dbReference type="Pfam" id="PF07859">
    <property type="entry name" value="Abhydrolase_3"/>
    <property type="match status" value="1"/>
</dbReference>
<dbReference type="GO" id="GO:0016787">
    <property type="term" value="F:hydrolase activity"/>
    <property type="evidence" value="ECO:0007669"/>
    <property type="project" value="UniProtKB-KW"/>
</dbReference>